<name>A0A7Y4P5X8_9BURK</name>
<comment type="similarity">
    <text evidence="2 3">Belongs to the peptidase M16 family.</text>
</comment>
<dbReference type="RefSeq" id="WP_171588161.1">
    <property type="nucleotide sequence ID" value="NZ_JABGBO010000003.1"/>
</dbReference>
<dbReference type="Proteomes" id="UP000541421">
    <property type="component" value="Unassembled WGS sequence"/>
</dbReference>
<feature type="domain" description="Peptidase M16 N-terminal" evidence="4">
    <location>
        <begin position="30"/>
        <end position="174"/>
    </location>
</feature>
<dbReference type="GO" id="GO:0046872">
    <property type="term" value="F:metal ion binding"/>
    <property type="evidence" value="ECO:0007669"/>
    <property type="project" value="InterPro"/>
</dbReference>
<reference evidence="6 7" key="1">
    <citation type="submission" date="2020-05" db="EMBL/GenBank/DDBJ databases">
        <authorList>
            <person name="Niu N."/>
        </authorList>
    </citation>
    <scope>NUCLEOTIDE SEQUENCE [LARGE SCALE GENOMIC DNA]</scope>
    <source>
        <strain evidence="6 7">LMG10982</strain>
    </source>
</reference>
<dbReference type="PROSITE" id="PS00143">
    <property type="entry name" value="INSULINASE"/>
    <property type="match status" value="1"/>
</dbReference>
<evidence type="ECO:0000256" key="2">
    <source>
        <dbReference type="ARBA" id="ARBA00007261"/>
    </source>
</evidence>
<proteinExistence type="inferred from homology"/>
<dbReference type="InterPro" id="IPR050361">
    <property type="entry name" value="MPP/UQCRC_Complex"/>
</dbReference>
<dbReference type="InterPro" id="IPR011765">
    <property type="entry name" value="Pept_M16_N"/>
</dbReference>
<feature type="domain" description="Peptidase M16 C-terminal" evidence="5">
    <location>
        <begin position="642"/>
        <end position="820"/>
    </location>
</feature>
<evidence type="ECO:0000313" key="7">
    <source>
        <dbReference type="Proteomes" id="UP000541421"/>
    </source>
</evidence>
<dbReference type="PANTHER" id="PTHR11851:SF49">
    <property type="entry name" value="MITOCHONDRIAL-PROCESSING PEPTIDASE SUBUNIT ALPHA"/>
    <property type="match status" value="1"/>
</dbReference>
<evidence type="ECO:0000256" key="1">
    <source>
        <dbReference type="ARBA" id="ARBA00001947"/>
    </source>
</evidence>
<feature type="domain" description="Peptidase M16 C-terminal" evidence="5">
    <location>
        <begin position="184"/>
        <end position="357"/>
    </location>
</feature>
<evidence type="ECO:0000259" key="5">
    <source>
        <dbReference type="Pfam" id="PF05193"/>
    </source>
</evidence>
<evidence type="ECO:0000256" key="3">
    <source>
        <dbReference type="RuleBase" id="RU004447"/>
    </source>
</evidence>
<accession>A0A7Y4P5X8</accession>
<organism evidence="6 7">
    <name type="scientific">Pelistega europaea</name>
    <dbReference type="NCBI Taxonomy" id="106147"/>
    <lineage>
        <taxon>Bacteria</taxon>
        <taxon>Pseudomonadati</taxon>
        <taxon>Pseudomonadota</taxon>
        <taxon>Betaproteobacteria</taxon>
        <taxon>Burkholderiales</taxon>
        <taxon>Alcaligenaceae</taxon>
        <taxon>Pelistega</taxon>
    </lineage>
</organism>
<protein>
    <submittedName>
        <fullName evidence="6">Insulinase family protein</fullName>
    </submittedName>
</protein>
<dbReference type="SUPFAM" id="SSF63411">
    <property type="entry name" value="LuxS/MPP-like metallohydrolase"/>
    <property type="match status" value="4"/>
</dbReference>
<dbReference type="PANTHER" id="PTHR11851">
    <property type="entry name" value="METALLOPROTEASE"/>
    <property type="match status" value="1"/>
</dbReference>
<dbReference type="GO" id="GO:0006508">
    <property type="term" value="P:proteolysis"/>
    <property type="evidence" value="ECO:0007669"/>
    <property type="project" value="InterPro"/>
</dbReference>
<dbReference type="InterPro" id="IPR011249">
    <property type="entry name" value="Metalloenz_LuxS/M16"/>
</dbReference>
<keyword evidence="7" id="KW-1185">Reference proteome</keyword>
<dbReference type="Gene3D" id="3.30.830.10">
    <property type="entry name" value="Metalloenzyme, LuxS/M16 peptidase-like"/>
    <property type="match status" value="4"/>
</dbReference>
<comment type="cofactor">
    <cofactor evidence="1">
        <name>Zn(2+)</name>
        <dbReference type="ChEBI" id="CHEBI:29105"/>
    </cofactor>
</comment>
<dbReference type="Pfam" id="PF05193">
    <property type="entry name" value="Peptidase_M16_C"/>
    <property type="match status" value="2"/>
</dbReference>
<dbReference type="InterPro" id="IPR007863">
    <property type="entry name" value="Peptidase_M16_C"/>
</dbReference>
<dbReference type="InterPro" id="IPR001431">
    <property type="entry name" value="Pept_M16_Zn_BS"/>
</dbReference>
<dbReference type="GO" id="GO:0004222">
    <property type="term" value="F:metalloendopeptidase activity"/>
    <property type="evidence" value="ECO:0007669"/>
    <property type="project" value="InterPro"/>
</dbReference>
<dbReference type="EMBL" id="JABGBO010000003">
    <property type="protein sequence ID" value="NOL49185.1"/>
    <property type="molecule type" value="Genomic_DNA"/>
</dbReference>
<evidence type="ECO:0000259" key="4">
    <source>
        <dbReference type="Pfam" id="PF00675"/>
    </source>
</evidence>
<comment type="caution">
    <text evidence="6">The sequence shown here is derived from an EMBL/GenBank/DDBJ whole genome shotgun (WGS) entry which is preliminary data.</text>
</comment>
<gene>
    <name evidence="6" type="ORF">HKX40_03370</name>
</gene>
<sequence length="888" mass="99448">MLSTTSLAITKIQTIEGITEYQLENGLQILLIPDASKPSMAVNMTYRVGSRYEQYGRTGMAHLLEHLVFRGTAQYPDALQQFSQKGLSANGSTNQDRTNYYAIFSASDETLEWYLRWQADVMQNITIADADLKKEIDIVLNERERSQNDPMQVLYERLKATSYQWNNSGMAIIGAPDNLKNMRASELLAFYHQYYQPDNATLIIAGQFDEAKTLQLVDSIFSPIAKPTRVLQIPDTLEPVQDGERFITLRQTTGQPFIANVYHIPSAASRDFVALDMAVNMLSDHPSGTIYRHLVQEQKLATNTFGSTDAHYQGGLALFGAQLSKNEDIDAAQQALNQLVENLATHPFSEEELKRSRTYWLNQWEKLYANTELLSIGLSEAIAAGDWRLFFLERDYVKSLTLAQVQSTAEKYFIPTNRSTGQYIPTEKVVLAPATTPPDLTALLANYQGNAISQSVAAFDTSADNIQAHTLHGSLTLDNGIIHYALLPKPTRGNRVFANYRIKFSQLEKLAHQATLSSFAASLMMSGTTSLSQQDIQDKIDALNGTLSYHISANQLVVTLSTTQDYLADLLALSLDIIHEANYPEEEFQNFVAQVRRAIKTNSEEPGAKAAQALNRYLSSFPADDFRYVLTPEEHLAALDAITRKHLIEFNRQNFGAGNIDIAVVGRFEPQTVLDILSDRISSWKKAPEYHYIADPYEDYPSKEFILHTPNKPNGVFLGKLLLPIQNTHPDYPALVMANYLLGGSEASRLFQSIRADKGLSYSITSHINASSFEPSAEWTIQAIYSPSNREAIKKTLADTINSVQQSGFTQEELNKGIQAVINLRALSRSQDSALSATWLRYLESGRDFTWHKRMEESFKSLTLEQVNAAAKKYLNFSKMSKAFADSL</sequence>
<dbReference type="AlphaFoldDB" id="A0A7Y4P5X8"/>
<dbReference type="Pfam" id="PF00675">
    <property type="entry name" value="Peptidase_M16"/>
    <property type="match status" value="1"/>
</dbReference>
<evidence type="ECO:0000313" key="6">
    <source>
        <dbReference type="EMBL" id="NOL49185.1"/>
    </source>
</evidence>